<name>A0A4C1ZAV1_EUMVA</name>
<dbReference type="AlphaFoldDB" id="A0A4C1ZAV1"/>
<proteinExistence type="predicted"/>
<sequence>MTRRNTFDVYAAKAASRKLLCDKTCPIYNFGFPPEPAGDDCPFGEGFAEVNAGPNRFSLNSQPVTKAPHNPFAVSVTASPFKSFRSLTPLPHLSHGHYEDQEDAHAETAFGTWNMFLFNLLDEVPLAPVHCQ</sequence>
<gene>
    <name evidence="1" type="ORF">EVAR_60208_1</name>
</gene>
<dbReference type="EMBL" id="BGZK01001668">
    <property type="protein sequence ID" value="GBP84264.1"/>
    <property type="molecule type" value="Genomic_DNA"/>
</dbReference>
<evidence type="ECO:0000313" key="2">
    <source>
        <dbReference type="Proteomes" id="UP000299102"/>
    </source>
</evidence>
<reference evidence="1 2" key="1">
    <citation type="journal article" date="2019" name="Commun. Biol.">
        <title>The bagworm genome reveals a unique fibroin gene that provides high tensile strength.</title>
        <authorList>
            <person name="Kono N."/>
            <person name="Nakamura H."/>
            <person name="Ohtoshi R."/>
            <person name="Tomita M."/>
            <person name="Numata K."/>
            <person name="Arakawa K."/>
        </authorList>
    </citation>
    <scope>NUCLEOTIDE SEQUENCE [LARGE SCALE GENOMIC DNA]</scope>
</reference>
<comment type="caution">
    <text evidence="1">The sequence shown here is derived from an EMBL/GenBank/DDBJ whole genome shotgun (WGS) entry which is preliminary data.</text>
</comment>
<dbReference type="Proteomes" id="UP000299102">
    <property type="component" value="Unassembled WGS sequence"/>
</dbReference>
<keyword evidence="2" id="KW-1185">Reference proteome</keyword>
<protein>
    <submittedName>
        <fullName evidence="1">Uncharacterized protein</fullName>
    </submittedName>
</protein>
<accession>A0A4C1ZAV1</accession>
<organism evidence="1 2">
    <name type="scientific">Eumeta variegata</name>
    <name type="common">Bagworm moth</name>
    <name type="synonym">Eumeta japonica</name>
    <dbReference type="NCBI Taxonomy" id="151549"/>
    <lineage>
        <taxon>Eukaryota</taxon>
        <taxon>Metazoa</taxon>
        <taxon>Ecdysozoa</taxon>
        <taxon>Arthropoda</taxon>
        <taxon>Hexapoda</taxon>
        <taxon>Insecta</taxon>
        <taxon>Pterygota</taxon>
        <taxon>Neoptera</taxon>
        <taxon>Endopterygota</taxon>
        <taxon>Lepidoptera</taxon>
        <taxon>Glossata</taxon>
        <taxon>Ditrysia</taxon>
        <taxon>Tineoidea</taxon>
        <taxon>Psychidae</taxon>
        <taxon>Oiketicinae</taxon>
        <taxon>Eumeta</taxon>
    </lineage>
</organism>
<evidence type="ECO:0000313" key="1">
    <source>
        <dbReference type="EMBL" id="GBP84264.1"/>
    </source>
</evidence>